<dbReference type="PANTHER" id="PTHR43817:SF1">
    <property type="entry name" value="HYDROLASE, FAMILY 43, PUTATIVE (AFU_ORTHOLOGUE AFUA_3G01660)-RELATED"/>
    <property type="match status" value="1"/>
</dbReference>
<reference evidence="8" key="1">
    <citation type="submission" date="2021-12" db="EMBL/GenBank/DDBJ databases">
        <authorList>
            <person name="Zaccaron A."/>
            <person name="Stergiopoulos I."/>
        </authorList>
    </citation>
    <scope>NUCLEOTIDE SEQUENCE</scope>
    <source>
        <strain evidence="8">Race5_Kim</strain>
    </source>
</reference>
<dbReference type="SUPFAM" id="SSF75005">
    <property type="entry name" value="Arabinanase/levansucrase/invertase"/>
    <property type="match status" value="1"/>
</dbReference>
<dbReference type="EMBL" id="CP090171">
    <property type="protein sequence ID" value="UJO22067.1"/>
    <property type="molecule type" value="Genomic_DNA"/>
</dbReference>
<dbReference type="Gene3D" id="2.115.10.20">
    <property type="entry name" value="Glycosyl hydrolase domain, family 43"/>
    <property type="match status" value="1"/>
</dbReference>
<dbReference type="OrthoDB" id="272289at2759"/>
<dbReference type="Pfam" id="PF04616">
    <property type="entry name" value="Glyco_hydro_43"/>
    <property type="match status" value="1"/>
</dbReference>
<evidence type="ECO:0000313" key="9">
    <source>
        <dbReference type="Proteomes" id="UP000756132"/>
    </source>
</evidence>
<organism evidence="8 9">
    <name type="scientific">Passalora fulva</name>
    <name type="common">Tomato leaf mold</name>
    <name type="synonym">Cladosporium fulvum</name>
    <dbReference type="NCBI Taxonomy" id="5499"/>
    <lineage>
        <taxon>Eukaryota</taxon>
        <taxon>Fungi</taxon>
        <taxon>Dikarya</taxon>
        <taxon>Ascomycota</taxon>
        <taxon>Pezizomycotina</taxon>
        <taxon>Dothideomycetes</taxon>
        <taxon>Dothideomycetidae</taxon>
        <taxon>Mycosphaerellales</taxon>
        <taxon>Mycosphaerellaceae</taxon>
        <taxon>Fulvia</taxon>
    </lineage>
</organism>
<sequence>MKLSSIFTTIASVVLVIVNAQSNGTNTYTNPIVPTGADPWVVGYEEYYYMINTTTDNITLWRSPTLTDWSDAESKAAFLPPPGQNYSTNLWAPELHNIDDKWYIIFTADPNNDVTPKEIDMLCTFDCPAVYHRMYVLEGSTADPWTSKYTLKSQLNTFDEFAIDGTYFQHSTANLCIAKMSDPWTVESNVTERQILSVPTNPWEKTPYGRTENIRMSSNEGPQQLTNRKTGQEFIIYSAARSDNLGDDPMNVQDWRKNNDGCVFYQNALEKAYGVGHASFTTSPDGTEDWVVYHGMENPFSGWSARNVRTQKFTWNDDGTPKFPRPGYGPYEAPSGQNASMKMF</sequence>
<evidence type="ECO:0000256" key="6">
    <source>
        <dbReference type="SAM" id="MobiDB-lite"/>
    </source>
</evidence>
<dbReference type="PANTHER" id="PTHR43817">
    <property type="entry name" value="GLYCOSYL HYDROLASE"/>
    <property type="match status" value="1"/>
</dbReference>
<evidence type="ECO:0000256" key="3">
    <source>
        <dbReference type="ARBA" id="ARBA00022801"/>
    </source>
</evidence>
<reference evidence="8" key="2">
    <citation type="journal article" date="2022" name="Microb. Genom.">
        <title>A chromosome-scale genome assembly of the tomato pathogen Cladosporium fulvum reveals a compartmentalized genome architecture and the presence of a dispensable chromosome.</title>
        <authorList>
            <person name="Zaccaron A.Z."/>
            <person name="Chen L.H."/>
            <person name="Samaras A."/>
            <person name="Stergiopoulos I."/>
        </authorList>
    </citation>
    <scope>NUCLEOTIDE SEQUENCE</scope>
    <source>
        <strain evidence="8">Race5_Kim</strain>
    </source>
</reference>
<dbReference type="KEGG" id="ffu:CLAFUR5_09754"/>
<evidence type="ECO:0000256" key="1">
    <source>
        <dbReference type="ARBA" id="ARBA00009865"/>
    </source>
</evidence>
<dbReference type="CDD" id="cd18820">
    <property type="entry name" value="GH43_LbAraf43-like"/>
    <property type="match status" value="1"/>
</dbReference>
<evidence type="ECO:0000256" key="5">
    <source>
        <dbReference type="RuleBase" id="RU361187"/>
    </source>
</evidence>
<evidence type="ECO:0000256" key="2">
    <source>
        <dbReference type="ARBA" id="ARBA00022729"/>
    </source>
</evidence>
<keyword evidence="4 5" id="KW-0326">Glycosidase</keyword>
<feature type="region of interest" description="Disordered" evidence="6">
    <location>
        <begin position="315"/>
        <end position="344"/>
    </location>
</feature>
<keyword evidence="2 7" id="KW-0732">Signal</keyword>
<protein>
    <submittedName>
        <fullName evidence="8">Extracellular exo-alpha-(1-&gt;5)-L-arabinofuranosidase</fullName>
    </submittedName>
</protein>
<accession>A0A9Q8PGN5</accession>
<keyword evidence="9" id="KW-1185">Reference proteome</keyword>
<dbReference type="AlphaFoldDB" id="A0A9Q8PGN5"/>
<dbReference type="InterPro" id="IPR023296">
    <property type="entry name" value="Glyco_hydro_beta-prop_sf"/>
</dbReference>
<gene>
    <name evidence="8" type="ORF">CLAFUR5_09754</name>
</gene>
<keyword evidence="3 5" id="KW-0378">Hydrolase</keyword>
<dbReference type="GO" id="GO:0005975">
    <property type="term" value="P:carbohydrate metabolic process"/>
    <property type="evidence" value="ECO:0007669"/>
    <property type="project" value="InterPro"/>
</dbReference>
<evidence type="ECO:0000313" key="8">
    <source>
        <dbReference type="EMBL" id="UJO22067.1"/>
    </source>
</evidence>
<proteinExistence type="inferred from homology"/>
<dbReference type="GeneID" id="71989632"/>
<dbReference type="GO" id="GO:0004553">
    <property type="term" value="F:hydrolase activity, hydrolyzing O-glycosyl compounds"/>
    <property type="evidence" value="ECO:0007669"/>
    <property type="project" value="InterPro"/>
</dbReference>
<dbReference type="Proteomes" id="UP000756132">
    <property type="component" value="Chromosome 9"/>
</dbReference>
<feature type="compositionally biased region" description="Polar residues" evidence="6">
    <location>
        <begin position="335"/>
        <end position="344"/>
    </location>
</feature>
<evidence type="ECO:0000256" key="4">
    <source>
        <dbReference type="ARBA" id="ARBA00023295"/>
    </source>
</evidence>
<dbReference type="InterPro" id="IPR006710">
    <property type="entry name" value="Glyco_hydro_43"/>
</dbReference>
<comment type="similarity">
    <text evidence="1 5">Belongs to the glycosyl hydrolase 43 family.</text>
</comment>
<feature type="signal peptide" evidence="7">
    <location>
        <begin position="1"/>
        <end position="20"/>
    </location>
</feature>
<dbReference type="RefSeq" id="XP_047766433.1">
    <property type="nucleotide sequence ID" value="XM_047908902.1"/>
</dbReference>
<evidence type="ECO:0000256" key="7">
    <source>
        <dbReference type="SAM" id="SignalP"/>
    </source>
</evidence>
<feature type="chain" id="PRO_5040158226" evidence="7">
    <location>
        <begin position="21"/>
        <end position="344"/>
    </location>
</feature>
<name>A0A9Q8PGN5_PASFU</name>